<dbReference type="InterPro" id="IPR038072">
    <property type="entry name" value="GspK_central_sf"/>
</dbReference>
<evidence type="ECO:0000256" key="3">
    <source>
        <dbReference type="ARBA" id="ARBA00022448"/>
    </source>
</evidence>
<keyword evidence="7" id="KW-0653">Protein transport</keyword>
<evidence type="ECO:0000259" key="11">
    <source>
        <dbReference type="Pfam" id="PF03934"/>
    </source>
</evidence>
<evidence type="ECO:0000313" key="14">
    <source>
        <dbReference type="Proteomes" id="UP000199771"/>
    </source>
</evidence>
<dbReference type="OrthoDB" id="9788973at2"/>
<dbReference type="SUPFAM" id="SSF158544">
    <property type="entry name" value="GspK insert domain-like"/>
    <property type="match status" value="1"/>
</dbReference>
<dbReference type="InterPro" id="IPR049031">
    <property type="entry name" value="T2SSK_SAM-like_1st"/>
</dbReference>
<evidence type="ECO:0000256" key="7">
    <source>
        <dbReference type="ARBA" id="ARBA00022927"/>
    </source>
</evidence>
<dbReference type="Gene3D" id="3.30.1300.30">
    <property type="entry name" value="GSPII I/J protein-like"/>
    <property type="match status" value="1"/>
</dbReference>
<dbReference type="InterPro" id="IPR045584">
    <property type="entry name" value="Pilin-like"/>
</dbReference>
<keyword evidence="9 10" id="KW-0472">Membrane</keyword>
<dbReference type="GO" id="GO:0005886">
    <property type="term" value="C:plasma membrane"/>
    <property type="evidence" value="ECO:0007669"/>
    <property type="project" value="UniProtKB-SubCell"/>
</dbReference>
<dbReference type="PIRSF" id="PIRSF002786">
    <property type="entry name" value="XcpX"/>
    <property type="match status" value="1"/>
</dbReference>
<dbReference type="NCBIfam" id="NF037980">
    <property type="entry name" value="T2SS_GspK"/>
    <property type="match status" value="1"/>
</dbReference>
<evidence type="ECO:0000259" key="12">
    <source>
        <dbReference type="Pfam" id="PF21687"/>
    </source>
</evidence>
<dbReference type="Proteomes" id="UP000199771">
    <property type="component" value="Unassembled WGS sequence"/>
</dbReference>
<protein>
    <recommendedName>
        <fullName evidence="10">Type II secretion system protein K</fullName>
    </recommendedName>
</protein>
<reference evidence="13 14" key="1">
    <citation type="submission" date="2016-10" db="EMBL/GenBank/DDBJ databases">
        <authorList>
            <person name="de Groot N.N."/>
        </authorList>
    </citation>
    <scope>NUCLEOTIDE SEQUENCE [LARGE SCALE GENOMIC DNA]</scope>
    <source>
        <strain evidence="13 14">DSM 23609</strain>
    </source>
</reference>
<keyword evidence="3 10" id="KW-0813">Transport</keyword>
<comment type="subcellular location">
    <subcellularLocation>
        <location evidence="1 10">Cell inner membrane</location>
    </subcellularLocation>
</comment>
<sequence>MMRRPQSGIALITAVLVVALAAIASAAILSSTQIAIRRTANLQDSERAWWYADGVESWVKSILERDLEDNQTDSYADAWAHPVDYLPIDEGFIRGQVIDLQGLYNLNNLAAATPAEFKKQQEIFVRLLSRAEIADEFQAHALAAAIRDWADADSEPTGFDGAEDTEYLGIDPPYRVANRLFTSVSELLAVKGVTPEIYARLANLVTALPETGVPINVNTAPPVLLQALAAQPRPEIEQFVRERAEKPAASVSELFNERALYTAQDADQSLMSVTSRYFMLRAEVFVGSSRVALYSWYFRPRSGIPVVLGRSIDTQ</sequence>
<evidence type="ECO:0000256" key="4">
    <source>
        <dbReference type="ARBA" id="ARBA00022475"/>
    </source>
</evidence>
<evidence type="ECO:0000256" key="8">
    <source>
        <dbReference type="ARBA" id="ARBA00022989"/>
    </source>
</evidence>
<dbReference type="Pfam" id="PF03934">
    <property type="entry name" value="T2SSK"/>
    <property type="match status" value="1"/>
</dbReference>
<dbReference type="PANTHER" id="PTHR38831:SF1">
    <property type="entry name" value="TYPE II SECRETION SYSTEM PROTEIN K-RELATED"/>
    <property type="match status" value="1"/>
</dbReference>
<gene>
    <name evidence="13" type="ORF">SAMN04488120_102173</name>
</gene>
<feature type="domain" description="T2SS protein K first SAM-like" evidence="12">
    <location>
        <begin position="103"/>
        <end position="210"/>
    </location>
</feature>
<feature type="domain" description="T2SS protein K second SAM-like" evidence="11">
    <location>
        <begin position="215"/>
        <end position="268"/>
    </location>
</feature>
<accession>A0A1I2HQ11</accession>
<evidence type="ECO:0000256" key="1">
    <source>
        <dbReference type="ARBA" id="ARBA00004533"/>
    </source>
</evidence>
<keyword evidence="6" id="KW-0812">Transmembrane</keyword>
<dbReference type="InterPro" id="IPR005628">
    <property type="entry name" value="GspK"/>
</dbReference>
<dbReference type="PANTHER" id="PTHR38831">
    <property type="entry name" value="TYPE II SECRETION SYSTEM PROTEIN K"/>
    <property type="match status" value="1"/>
</dbReference>
<name>A0A1I2HQ11_9GAMM</name>
<comment type="similarity">
    <text evidence="2 10">Belongs to the GSP K family.</text>
</comment>
<evidence type="ECO:0000313" key="13">
    <source>
        <dbReference type="EMBL" id="SFF32425.1"/>
    </source>
</evidence>
<dbReference type="GO" id="GO:0009306">
    <property type="term" value="P:protein secretion"/>
    <property type="evidence" value="ECO:0007669"/>
    <property type="project" value="InterPro"/>
</dbReference>
<dbReference type="RefSeq" id="WP_091531302.1">
    <property type="nucleotide sequence ID" value="NZ_FOOC01000002.1"/>
</dbReference>
<keyword evidence="8" id="KW-1133">Transmembrane helix</keyword>
<evidence type="ECO:0000256" key="2">
    <source>
        <dbReference type="ARBA" id="ARBA00007246"/>
    </source>
</evidence>
<keyword evidence="5 10" id="KW-0997">Cell inner membrane</keyword>
<evidence type="ECO:0000256" key="5">
    <source>
        <dbReference type="ARBA" id="ARBA00022519"/>
    </source>
</evidence>
<dbReference type="EMBL" id="FOOC01000002">
    <property type="protein sequence ID" value="SFF32425.1"/>
    <property type="molecule type" value="Genomic_DNA"/>
</dbReference>
<evidence type="ECO:0000256" key="10">
    <source>
        <dbReference type="PIRNR" id="PIRNR002786"/>
    </source>
</evidence>
<keyword evidence="4 10" id="KW-1003">Cell membrane</keyword>
<dbReference type="AlphaFoldDB" id="A0A1I2HQ11"/>
<organism evidence="13 14">
    <name type="scientific">Fontimonas thermophila</name>
    <dbReference type="NCBI Taxonomy" id="1076937"/>
    <lineage>
        <taxon>Bacteria</taxon>
        <taxon>Pseudomonadati</taxon>
        <taxon>Pseudomonadota</taxon>
        <taxon>Gammaproteobacteria</taxon>
        <taxon>Nevskiales</taxon>
        <taxon>Nevskiaceae</taxon>
        <taxon>Fontimonas</taxon>
    </lineage>
</organism>
<proteinExistence type="inferred from homology"/>
<dbReference type="InterPro" id="IPR049179">
    <property type="entry name" value="T2SSK_SAM-like_2nd"/>
</dbReference>
<keyword evidence="14" id="KW-1185">Reference proteome</keyword>
<evidence type="ECO:0000256" key="9">
    <source>
        <dbReference type="ARBA" id="ARBA00023136"/>
    </source>
</evidence>
<dbReference type="SUPFAM" id="SSF54523">
    <property type="entry name" value="Pili subunits"/>
    <property type="match status" value="1"/>
</dbReference>
<dbReference type="Pfam" id="PF21687">
    <property type="entry name" value="T2SSK_1st"/>
    <property type="match status" value="1"/>
</dbReference>
<dbReference type="STRING" id="1076937.SAMN04488120_102173"/>
<evidence type="ECO:0000256" key="6">
    <source>
        <dbReference type="ARBA" id="ARBA00022692"/>
    </source>
</evidence>
<dbReference type="Gene3D" id="1.10.40.60">
    <property type="entry name" value="EpsJ-like"/>
    <property type="match status" value="2"/>
</dbReference>